<reference evidence="6" key="2">
    <citation type="submission" date="2023-01" db="EMBL/GenBank/DDBJ databases">
        <authorList>
            <person name="Sun Q."/>
            <person name="Evtushenko L."/>
        </authorList>
    </citation>
    <scope>NUCLEOTIDE SEQUENCE</scope>
    <source>
        <strain evidence="6">VKM Ac-2007</strain>
    </source>
</reference>
<keyword evidence="4" id="KW-0560">Oxidoreductase</keyword>
<keyword evidence="3" id="KW-0274">FAD</keyword>
<proteinExistence type="inferred from homology"/>
<dbReference type="GO" id="GO:0016614">
    <property type="term" value="F:oxidoreductase activity, acting on CH-OH group of donors"/>
    <property type="evidence" value="ECO:0007669"/>
    <property type="project" value="InterPro"/>
</dbReference>
<reference evidence="6" key="1">
    <citation type="journal article" date="2014" name="Int. J. Syst. Evol. Microbiol.">
        <title>Complete genome sequence of Corynebacterium casei LMG S-19264T (=DSM 44701T), isolated from a smear-ripened cheese.</title>
        <authorList>
            <consortium name="US DOE Joint Genome Institute (JGI-PGF)"/>
            <person name="Walter F."/>
            <person name="Albersmeier A."/>
            <person name="Kalinowski J."/>
            <person name="Ruckert C."/>
        </authorList>
    </citation>
    <scope>NUCLEOTIDE SEQUENCE</scope>
    <source>
        <strain evidence="6">VKM Ac-2007</strain>
    </source>
</reference>
<keyword evidence="2" id="KW-0285">Flavoprotein</keyword>
<dbReference type="Proteomes" id="UP001143474">
    <property type="component" value="Unassembled WGS sequence"/>
</dbReference>
<dbReference type="PANTHER" id="PTHR46056:SF12">
    <property type="entry name" value="LONG-CHAIN-ALCOHOL OXIDASE"/>
    <property type="match status" value="1"/>
</dbReference>
<dbReference type="EMBL" id="BSEV01000026">
    <property type="protein sequence ID" value="GLK13883.1"/>
    <property type="molecule type" value="Genomic_DNA"/>
</dbReference>
<dbReference type="InterPro" id="IPR036188">
    <property type="entry name" value="FAD/NAD-bd_sf"/>
</dbReference>
<accession>A0A9W6I9Y7</accession>
<evidence type="ECO:0000256" key="4">
    <source>
        <dbReference type="ARBA" id="ARBA00023002"/>
    </source>
</evidence>
<name>A0A9W6I9Y7_9ACTN</name>
<dbReference type="RefSeq" id="WP_271222145.1">
    <property type="nucleotide sequence ID" value="NZ_BAAAVD010000005.1"/>
</dbReference>
<evidence type="ECO:0000256" key="1">
    <source>
        <dbReference type="ARBA" id="ARBA00010790"/>
    </source>
</evidence>
<evidence type="ECO:0000313" key="6">
    <source>
        <dbReference type="EMBL" id="GLK13883.1"/>
    </source>
</evidence>
<feature type="domain" description="Glucose-methanol-choline oxidoreductase C-terminal" evidence="5">
    <location>
        <begin position="419"/>
        <end position="534"/>
    </location>
</feature>
<evidence type="ECO:0000259" key="5">
    <source>
        <dbReference type="Pfam" id="PF05199"/>
    </source>
</evidence>
<dbReference type="InterPro" id="IPR007867">
    <property type="entry name" value="GMC_OxRtase_C"/>
</dbReference>
<dbReference type="Pfam" id="PF05199">
    <property type="entry name" value="GMC_oxred_C"/>
    <property type="match status" value="1"/>
</dbReference>
<keyword evidence="7" id="KW-1185">Reference proteome</keyword>
<gene>
    <name evidence="6" type="ORF">GCM10017600_72940</name>
</gene>
<dbReference type="Gene3D" id="3.50.50.60">
    <property type="entry name" value="FAD/NAD(P)-binding domain"/>
    <property type="match status" value="2"/>
</dbReference>
<dbReference type="PANTHER" id="PTHR46056">
    <property type="entry name" value="LONG-CHAIN-ALCOHOL OXIDASE"/>
    <property type="match status" value="1"/>
</dbReference>
<organism evidence="6 7">
    <name type="scientific">Streptosporangium carneum</name>
    <dbReference type="NCBI Taxonomy" id="47481"/>
    <lineage>
        <taxon>Bacteria</taxon>
        <taxon>Bacillati</taxon>
        <taxon>Actinomycetota</taxon>
        <taxon>Actinomycetes</taxon>
        <taxon>Streptosporangiales</taxon>
        <taxon>Streptosporangiaceae</taxon>
        <taxon>Streptosporangium</taxon>
    </lineage>
</organism>
<comment type="similarity">
    <text evidence="1">Belongs to the GMC oxidoreductase family.</text>
</comment>
<dbReference type="AlphaFoldDB" id="A0A9W6I9Y7"/>
<evidence type="ECO:0000256" key="3">
    <source>
        <dbReference type="ARBA" id="ARBA00022827"/>
    </source>
</evidence>
<evidence type="ECO:0000313" key="7">
    <source>
        <dbReference type="Proteomes" id="UP001143474"/>
    </source>
</evidence>
<sequence length="546" mass="59875">MNTRWTSSADAVVVGFGLTGAPVLERLLGAHGANDVVVLDRGAFWEPADHSFPDERSLALDRPLTIAPEEDHVLLRVPGGERPLRKWWSARLAGGGSWLWYGQLSRFRSSDLRMRSSLGDAFGPELRDWPLDFAELENSYAHVQERLRPFGCAYGHTEPAYREFDGGPYRRRPGPSHFERVLVDGLQRDGLDAYVGQSCLGGRAWDSCPVSPVTGRPADRGRPMLARPNWYVGLYDRLRADPRVRLLGGSYVSRVLVEAGAVQGVEFVRRDEDGDLRTRRIRCRTVVLAPGALETARILLTSDLPNRNGLLGRGFTFTLERTGYLVTAEPRSRELTDRLAGLYGNVVVKDFYDLGDAGPLRKGGKFALYDAYVAETPARHVRNLKMFGAELAEFLRAESGRYVVKASFKGESLPSTGKFVSLSARRNSFGARVPVVTYTPHPADLLLQEQVTKIFARLGRALGATETRVHAVPAGADLVSAHHHGGAVFGENASDAVLDRDCECFEARGLFVADSSFMPTSGATNSSLTAMANAHRVAGVVAARLR</sequence>
<dbReference type="SUPFAM" id="SSF51905">
    <property type="entry name" value="FAD/NAD(P)-binding domain"/>
    <property type="match status" value="1"/>
</dbReference>
<evidence type="ECO:0000256" key="2">
    <source>
        <dbReference type="ARBA" id="ARBA00022630"/>
    </source>
</evidence>
<comment type="caution">
    <text evidence="6">The sequence shown here is derived from an EMBL/GenBank/DDBJ whole genome shotgun (WGS) entry which is preliminary data.</text>
</comment>
<protein>
    <submittedName>
        <fullName evidence="6">Glucose dehydrogenase</fullName>
    </submittedName>
</protein>